<protein>
    <recommendedName>
        <fullName evidence="2">Peptidase M20 domain-containing protein 2</fullName>
    </recommendedName>
</protein>
<dbReference type="HOGENOM" id="CLU_031812_1_2_1"/>
<gene>
    <name evidence="4" type="ORF">A1O3_05829</name>
</gene>
<dbReference type="CDD" id="cd05672">
    <property type="entry name" value="M20_ACY1L2-like"/>
    <property type="match status" value="1"/>
</dbReference>
<dbReference type="Gene3D" id="3.30.70.360">
    <property type="match status" value="1"/>
</dbReference>
<dbReference type="Pfam" id="PF01546">
    <property type="entry name" value="Peptidase_M20"/>
    <property type="match status" value="1"/>
</dbReference>
<dbReference type="SUPFAM" id="SSF55031">
    <property type="entry name" value="Bacterial exopeptidase dimerisation domain"/>
    <property type="match status" value="1"/>
</dbReference>
<dbReference type="NCBIfam" id="TIGR01891">
    <property type="entry name" value="amidohydrolases"/>
    <property type="match status" value="1"/>
</dbReference>
<evidence type="ECO:0000256" key="1">
    <source>
        <dbReference type="ARBA" id="ARBA00006247"/>
    </source>
</evidence>
<dbReference type="PIRSF" id="PIRSF037226">
    <property type="entry name" value="Amidohydrolase_ACY1L2_prd"/>
    <property type="match status" value="1"/>
</dbReference>
<dbReference type="EMBL" id="AMGY01000004">
    <property type="protein sequence ID" value="EXJ85154.1"/>
    <property type="molecule type" value="Genomic_DNA"/>
</dbReference>
<dbReference type="PANTHER" id="PTHR30575:SF0">
    <property type="entry name" value="XAA-ARG DIPEPTIDASE"/>
    <property type="match status" value="1"/>
</dbReference>
<dbReference type="FunFam" id="3.30.70.360:FF:000004">
    <property type="entry name" value="Peptidase M20 domain-containing protein 2"/>
    <property type="match status" value="1"/>
</dbReference>
<sequence>MGEIIDALDSPALMRGRQIISERMEEHSDIHAHPELAFEEFQAHDNVVDLLISKGFEVTPHAYGVDTSFEARFGQGKGGRVVAFNAEYDALPGIGHACGHNLIATAAVAAFLSVAAALKELNLPGEVRLIGSPAEEGGGGKLPLLAAGAYDSLHACLMVHPLPDQPEFGGLGSAYWTSLANHKLRVSFSGKAAHAAAAPDQGVNALDAVVLAYNALSMLRQQIKSAERVHAVITNGGTRPNVITDCATLSCYVRSTSLADADRLKARVVSCFEGAATATGCTVEVELLNTYADLRPNMELASLWASEMSALASPVVCDRDVHGAGLGSTDMGNVSYVCPSLHAGFGIPAAPGQYNHTPGFTAAAGSDEAYRRTIVTAKAMAGAGWTVLVDDAAAEKVRKDFEADLRLRS</sequence>
<organism evidence="4 5">
    <name type="scientific">Capronia epimyces CBS 606.96</name>
    <dbReference type="NCBI Taxonomy" id="1182542"/>
    <lineage>
        <taxon>Eukaryota</taxon>
        <taxon>Fungi</taxon>
        <taxon>Dikarya</taxon>
        <taxon>Ascomycota</taxon>
        <taxon>Pezizomycotina</taxon>
        <taxon>Eurotiomycetes</taxon>
        <taxon>Chaetothyriomycetidae</taxon>
        <taxon>Chaetothyriales</taxon>
        <taxon>Herpotrichiellaceae</taxon>
        <taxon>Capronia</taxon>
    </lineage>
</organism>
<dbReference type="GO" id="GO:0016805">
    <property type="term" value="F:dipeptidase activity"/>
    <property type="evidence" value="ECO:0007669"/>
    <property type="project" value="InterPro"/>
</dbReference>
<dbReference type="eggNOG" id="ENOG502QQPD">
    <property type="taxonomic scope" value="Eukaryota"/>
</dbReference>
<dbReference type="InterPro" id="IPR002933">
    <property type="entry name" value="Peptidase_M20"/>
</dbReference>
<dbReference type="InterPro" id="IPR017144">
    <property type="entry name" value="Xaa-Arg_dipeptidase"/>
</dbReference>
<evidence type="ECO:0000313" key="4">
    <source>
        <dbReference type="EMBL" id="EXJ85154.1"/>
    </source>
</evidence>
<proteinExistence type="inferred from homology"/>
<feature type="domain" description="Peptidase M20 dimerisation" evidence="3">
    <location>
        <begin position="184"/>
        <end position="273"/>
    </location>
</feature>
<dbReference type="Pfam" id="PF07687">
    <property type="entry name" value="M20_dimer"/>
    <property type="match status" value="1"/>
</dbReference>
<dbReference type="OrthoDB" id="6119954at2759"/>
<dbReference type="InterPro" id="IPR011650">
    <property type="entry name" value="Peptidase_M20_dimer"/>
</dbReference>
<keyword evidence="5" id="KW-1185">Reference proteome</keyword>
<dbReference type="PANTHER" id="PTHR30575">
    <property type="entry name" value="PEPTIDASE M20"/>
    <property type="match status" value="1"/>
</dbReference>
<dbReference type="AlphaFoldDB" id="W9YS92"/>
<dbReference type="InterPro" id="IPR017439">
    <property type="entry name" value="Amidohydrolase"/>
</dbReference>
<dbReference type="GeneID" id="19169939"/>
<dbReference type="Gene3D" id="3.40.630.10">
    <property type="entry name" value="Zn peptidases"/>
    <property type="match status" value="1"/>
</dbReference>
<evidence type="ECO:0000313" key="5">
    <source>
        <dbReference type="Proteomes" id="UP000019478"/>
    </source>
</evidence>
<dbReference type="RefSeq" id="XP_007734139.1">
    <property type="nucleotide sequence ID" value="XM_007735949.1"/>
</dbReference>
<evidence type="ECO:0000259" key="3">
    <source>
        <dbReference type="Pfam" id="PF07687"/>
    </source>
</evidence>
<dbReference type="InterPro" id="IPR052030">
    <property type="entry name" value="Peptidase_M20/M20A_hydrolases"/>
</dbReference>
<dbReference type="Proteomes" id="UP000019478">
    <property type="component" value="Unassembled WGS sequence"/>
</dbReference>
<dbReference type="SUPFAM" id="SSF53187">
    <property type="entry name" value="Zn-dependent exopeptidases"/>
    <property type="match status" value="1"/>
</dbReference>
<name>W9YS92_9EURO</name>
<comment type="caution">
    <text evidence="4">The sequence shown here is derived from an EMBL/GenBank/DDBJ whole genome shotgun (WGS) entry which is preliminary data.</text>
</comment>
<evidence type="ECO:0000256" key="2">
    <source>
        <dbReference type="PIRNR" id="PIRNR037226"/>
    </source>
</evidence>
<reference evidence="4 5" key="1">
    <citation type="submission" date="2013-03" db="EMBL/GenBank/DDBJ databases">
        <title>The Genome Sequence of Capronia epimyces CBS 606.96.</title>
        <authorList>
            <consortium name="The Broad Institute Genomics Platform"/>
            <person name="Cuomo C."/>
            <person name="de Hoog S."/>
            <person name="Gorbushina A."/>
            <person name="Walker B."/>
            <person name="Young S.K."/>
            <person name="Zeng Q."/>
            <person name="Gargeya S."/>
            <person name="Fitzgerald M."/>
            <person name="Haas B."/>
            <person name="Abouelleil A."/>
            <person name="Allen A.W."/>
            <person name="Alvarado L."/>
            <person name="Arachchi H.M."/>
            <person name="Berlin A.M."/>
            <person name="Chapman S.B."/>
            <person name="Gainer-Dewar J."/>
            <person name="Goldberg J."/>
            <person name="Griggs A."/>
            <person name="Gujja S."/>
            <person name="Hansen M."/>
            <person name="Howarth C."/>
            <person name="Imamovic A."/>
            <person name="Ireland A."/>
            <person name="Larimer J."/>
            <person name="McCowan C."/>
            <person name="Murphy C."/>
            <person name="Pearson M."/>
            <person name="Poon T.W."/>
            <person name="Priest M."/>
            <person name="Roberts A."/>
            <person name="Saif S."/>
            <person name="Shea T."/>
            <person name="Sisk P."/>
            <person name="Sykes S."/>
            <person name="Wortman J."/>
            <person name="Nusbaum C."/>
            <person name="Birren B."/>
        </authorList>
    </citation>
    <scope>NUCLEOTIDE SEQUENCE [LARGE SCALE GENOMIC DNA]</scope>
    <source>
        <strain evidence="4 5">CBS 606.96</strain>
    </source>
</reference>
<dbReference type="InterPro" id="IPR036264">
    <property type="entry name" value="Bact_exopeptidase_dim_dom"/>
</dbReference>
<accession>W9YS92</accession>
<comment type="similarity">
    <text evidence="1 2">Belongs to the peptidase M20A family.</text>
</comment>